<evidence type="ECO:0000259" key="1">
    <source>
        <dbReference type="Pfam" id="PF13723"/>
    </source>
</evidence>
<dbReference type="RefSeq" id="WP_161091004.1">
    <property type="nucleotide sequence ID" value="NZ_WWCV01000030.1"/>
</dbReference>
<gene>
    <name evidence="2" type="ORF">GTP81_17010</name>
</gene>
<keyword evidence="3" id="KW-1185">Reference proteome</keyword>
<dbReference type="Proteomes" id="UP000484875">
    <property type="component" value="Unassembled WGS sequence"/>
</dbReference>
<dbReference type="Pfam" id="PF13723">
    <property type="entry name" value="Ketoacyl-synt_2"/>
    <property type="match status" value="1"/>
</dbReference>
<proteinExistence type="predicted"/>
<dbReference type="EMBL" id="WWCV01000030">
    <property type="protein sequence ID" value="MYN18453.1"/>
    <property type="molecule type" value="Genomic_DNA"/>
</dbReference>
<accession>A0A845HLZ3</accession>
<dbReference type="GO" id="GO:0016746">
    <property type="term" value="F:acyltransferase activity"/>
    <property type="evidence" value="ECO:0007669"/>
    <property type="project" value="InterPro"/>
</dbReference>
<feature type="domain" description="Beta-ketoacyl synthase-like N-terminal" evidence="1">
    <location>
        <begin position="26"/>
        <end position="240"/>
    </location>
</feature>
<name>A0A845HLZ3_9BURK</name>
<dbReference type="InterPro" id="IPR016039">
    <property type="entry name" value="Thiolase-like"/>
</dbReference>
<comment type="caution">
    <text evidence="2">The sequence shown here is derived from an EMBL/GenBank/DDBJ whole genome shotgun (WGS) entry which is preliminary data.</text>
</comment>
<dbReference type="AlphaFoldDB" id="A0A845HLZ3"/>
<evidence type="ECO:0000313" key="2">
    <source>
        <dbReference type="EMBL" id="MYN18453.1"/>
    </source>
</evidence>
<evidence type="ECO:0000313" key="3">
    <source>
        <dbReference type="Proteomes" id="UP000484875"/>
    </source>
</evidence>
<protein>
    <submittedName>
        <fullName evidence="2">3-oxoacyl-ACP synthase</fullName>
    </submittedName>
</protein>
<sequence length="243" mass="26001">MRTNGVSFSISRHAAWAPGLSGPEAWERWAQAPFAIEAGAEPGVKAMPAMLRRRAGFLGKMALEVAYQCLDGRTDIPTVFCSRHGEVARSLELLSDLARGEPLSPTAFSMSVHNAIAGLLSIARGDRANQLALAAGAATIEHAVIEACGLLADGASEVLLVACDCPLPELFAPFQDCEEQPYAWAWLLTPAADDAISLNWTASAEAPSAGMPGGLEVARFQLRGARRLERCDGRLRWSWSRDA</sequence>
<reference evidence="2 3" key="1">
    <citation type="submission" date="2019-12" db="EMBL/GenBank/DDBJ databases">
        <title>Novel species isolated from a subtropical stream in China.</title>
        <authorList>
            <person name="Lu H."/>
        </authorList>
    </citation>
    <scope>NUCLEOTIDE SEQUENCE [LARGE SCALE GENOMIC DNA]</scope>
    <source>
        <strain evidence="2 3">FT107W</strain>
    </source>
</reference>
<organism evidence="2 3">
    <name type="scientific">Duganella vulcania</name>
    <dbReference type="NCBI Taxonomy" id="2692166"/>
    <lineage>
        <taxon>Bacteria</taxon>
        <taxon>Pseudomonadati</taxon>
        <taxon>Pseudomonadota</taxon>
        <taxon>Betaproteobacteria</taxon>
        <taxon>Burkholderiales</taxon>
        <taxon>Oxalobacteraceae</taxon>
        <taxon>Telluria group</taxon>
        <taxon>Duganella</taxon>
    </lineage>
</organism>
<dbReference type="SUPFAM" id="SSF53901">
    <property type="entry name" value="Thiolase-like"/>
    <property type="match status" value="1"/>
</dbReference>
<dbReference type="InterPro" id="IPR014030">
    <property type="entry name" value="Ketoacyl_synth_N"/>
</dbReference>